<dbReference type="InterPro" id="IPR036116">
    <property type="entry name" value="FN3_sf"/>
</dbReference>
<dbReference type="PROSITE" id="PS51257">
    <property type="entry name" value="PROKAR_LIPOPROTEIN"/>
    <property type="match status" value="1"/>
</dbReference>
<reference evidence="1 2" key="1">
    <citation type="journal article" date="2018" name="Int. J. Syst. Evol. Microbiol.">
        <title>Zhouia spongiae sp. nov., isolated from a marine sponge.</title>
        <authorList>
            <person name="Zhuang L."/>
            <person name="Lin B."/>
            <person name="Qin F."/>
            <person name="Luo L."/>
        </authorList>
    </citation>
    <scope>NUCLEOTIDE SEQUENCE [LARGE SCALE GENOMIC DNA]</scope>
    <source>
        <strain evidence="1 2">HN-Y44</strain>
    </source>
</reference>
<evidence type="ECO:0000313" key="1">
    <source>
        <dbReference type="EMBL" id="UNY99565.1"/>
    </source>
</evidence>
<dbReference type="RefSeq" id="WP_242937938.1">
    <property type="nucleotide sequence ID" value="NZ_CP094326.1"/>
</dbReference>
<evidence type="ECO:0008006" key="3">
    <source>
        <dbReference type="Google" id="ProtNLM"/>
    </source>
</evidence>
<sequence>MKSYLYTVTLFAALLMSCGGKDDPKPPTAATLIFPENNTECIDGTDINTTQTAITFNWETTNNTDEYRLQVKNLNNSAIQTFSTTTTSQEVILTKGEPYSWFVTSASNNFPDESAISNTWKFYATGNGTENYAPFPAEIIYPKSGITISAANNMVNLQWSGSDIDNDIAGYEVFLDTNNDPNTLLTNTNAQNFQTPDLELGITYFWKVITRDNEGNTSDSGVYQFRLQ</sequence>
<proteinExistence type="predicted"/>
<protein>
    <recommendedName>
        <fullName evidence="3">Fibronectin type-III domain-containing protein</fullName>
    </recommendedName>
</protein>
<organism evidence="1 2">
    <name type="scientific">Zhouia spongiae</name>
    <dbReference type="NCBI Taxonomy" id="2202721"/>
    <lineage>
        <taxon>Bacteria</taxon>
        <taxon>Pseudomonadati</taxon>
        <taxon>Bacteroidota</taxon>
        <taxon>Flavobacteriia</taxon>
        <taxon>Flavobacteriales</taxon>
        <taxon>Flavobacteriaceae</taxon>
        <taxon>Zhouia</taxon>
    </lineage>
</organism>
<keyword evidence="2" id="KW-1185">Reference proteome</keyword>
<gene>
    <name evidence="1" type="ORF">MQE36_04270</name>
</gene>
<dbReference type="InterPro" id="IPR013783">
    <property type="entry name" value="Ig-like_fold"/>
</dbReference>
<dbReference type="SUPFAM" id="SSF49265">
    <property type="entry name" value="Fibronectin type III"/>
    <property type="match status" value="1"/>
</dbReference>
<name>A0ABY3YPL6_9FLAO</name>
<dbReference type="Gene3D" id="2.60.40.10">
    <property type="entry name" value="Immunoglobulins"/>
    <property type="match status" value="1"/>
</dbReference>
<evidence type="ECO:0000313" key="2">
    <source>
        <dbReference type="Proteomes" id="UP000829476"/>
    </source>
</evidence>
<dbReference type="Proteomes" id="UP000829476">
    <property type="component" value="Chromosome"/>
</dbReference>
<accession>A0ABY3YPL6</accession>
<dbReference type="EMBL" id="CP094326">
    <property type="protein sequence ID" value="UNY99565.1"/>
    <property type="molecule type" value="Genomic_DNA"/>
</dbReference>